<protein>
    <submittedName>
        <fullName evidence="1">Uncharacterized protein</fullName>
    </submittedName>
</protein>
<organism evidence="1 2">
    <name type="scientific">Vagococcus allomyrinae</name>
    <dbReference type="NCBI Taxonomy" id="2794353"/>
    <lineage>
        <taxon>Bacteria</taxon>
        <taxon>Bacillati</taxon>
        <taxon>Bacillota</taxon>
        <taxon>Bacilli</taxon>
        <taxon>Lactobacillales</taxon>
        <taxon>Enterococcaceae</taxon>
        <taxon>Vagococcus</taxon>
    </lineage>
</organism>
<evidence type="ECO:0000313" key="1">
    <source>
        <dbReference type="EMBL" id="MBP1042691.1"/>
    </source>
</evidence>
<dbReference type="AlphaFoldDB" id="A0A940PAN4"/>
<dbReference type="EMBL" id="JAEEGA010000011">
    <property type="protein sequence ID" value="MBP1042691.1"/>
    <property type="molecule type" value="Genomic_DNA"/>
</dbReference>
<sequence length="155" mass="18008">MLNELAVWQLQAEPALHDLTTSLNRRLNPLVPKLTTQDSQELLIIRHEQLVATHRLELSTLPLESLTEHLSFSPHLTHHHFLSLIGECLEIFYWIRNESPKTITDDDLIDLMIEVFNNRTEGSLEGTRNYLESWVRFAPPLILTKELNDDDSLFD</sequence>
<evidence type="ECO:0000313" key="2">
    <source>
        <dbReference type="Proteomes" id="UP000674938"/>
    </source>
</evidence>
<keyword evidence="2" id="KW-1185">Reference proteome</keyword>
<proteinExistence type="predicted"/>
<dbReference type="Proteomes" id="UP000674938">
    <property type="component" value="Unassembled WGS sequence"/>
</dbReference>
<accession>A0A940PAN4</accession>
<comment type="caution">
    <text evidence="1">The sequence shown here is derived from an EMBL/GenBank/DDBJ whole genome shotgun (WGS) entry which is preliminary data.</text>
</comment>
<reference evidence="1" key="1">
    <citation type="submission" date="2020-12" db="EMBL/GenBank/DDBJ databases">
        <title>Vagococcus allomyrinae sp. nov. and Enterococcus lavae sp. nov., isolated from the larvae of Allomyrina dichotoma.</title>
        <authorList>
            <person name="Lee S.D."/>
        </authorList>
    </citation>
    <scope>NUCLEOTIDE SEQUENCE</scope>
    <source>
        <strain evidence="1">BWB3-3</strain>
    </source>
</reference>
<dbReference type="InterPro" id="IPR046286">
    <property type="entry name" value="DUF6323"/>
</dbReference>
<gene>
    <name evidence="1" type="ORF">I6N95_16870</name>
</gene>
<dbReference type="Pfam" id="PF19848">
    <property type="entry name" value="DUF6323"/>
    <property type="match status" value="1"/>
</dbReference>
<dbReference type="RefSeq" id="WP_209530096.1">
    <property type="nucleotide sequence ID" value="NZ_JAEEGA010000011.1"/>
</dbReference>
<name>A0A940PAN4_9ENTE</name>